<dbReference type="Gene3D" id="3.40.1190.20">
    <property type="match status" value="1"/>
</dbReference>
<dbReference type="SUPFAM" id="SSF53613">
    <property type="entry name" value="Ribokinase-like"/>
    <property type="match status" value="1"/>
</dbReference>
<feature type="binding site" evidence="9">
    <location>
        <begin position="248"/>
        <end position="249"/>
    </location>
    <ligand>
        <name>ATP</name>
        <dbReference type="ChEBI" id="CHEBI:30616"/>
    </ligand>
</feature>
<comment type="caution">
    <text evidence="9">Lacks conserved residue(s) required for the propagation of feature annotation.</text>
</comment>
<comment type="pathway">
    <text evidence="9">Carbohydrate metabolism; D-ribose degradation; D-ribose 5-phosphate from beta-D-ribopyranose: step 2/2.</text>
</comment>
<keyword evidence="5 9" id="KW-0067">ATP-binding</keyword>
<dbReference type="STRING" id="29313.BHQ16_03420"/>
<dbReference type="GO" id="GO:0005524">
    <property type="term" value="F:ATP binding"/>
    <property type="evidence" value="ECO:0007669"/>
    <property type="project" value="UniProtKB-UniRule"/>
</dbReference>
<comment type="function">
    <text evidence="9">Catalyzes the phosphorylation of ribose at O-5 in a reaction requiring ATP and magnesium. The resulting D-ribose-5-phosphate can then be used either for sythesis of nucleotides, histidine, and tryptophan, or as a component of the pentose phosphate pathway.</text>
</comment>
<gene>
    <name evidence="9" type="primary">rbsK</name>
    <name evidence="11" type="ORF">MSP7336_02851</name>
</gene>
<feature type="binding site" evidence="9">
    <location>
        <position position="282"/>
    </location>
    <ligand>
        <name>K(+)</name>
        <dbReference type="ChEBI" id="CHEBI:29103"/>
    </ligand>
</feature>
<dbReference type="PANTHER" id="PTHR10584">
    <property type="entry name" value="SUGAR KINASE"/>
    <property type="match status" value="1"/>
</dbReference>
<dbReference type="UniPathway" id="UPA00916">
    <property type="reaction ID" value="UER00889"/>
</dbReference>
<dbReference type="GO" id="GO:0019303">
    <property type="term" value="P:D-ribose catabolic process"/>
    <property type="evidence" value="ECO:0007669"/>
    <property type="project" value="UniProtKB-UniRule"/>
</dbReference>
<dbReference type="HAMAP" id="MF_01987">
    <property type="entry name" value="Ribokinase"/>
    <property type="match status" value="1"/>
</dbReference>
<reference evidence="11 12" key="1">
    <citation type="submission" date="2018-05" db="EMBL/GenBank/DDBJ databases">
        <authorList>
            <consortium name="IHU Genomes"/>
        </authorList>
    </citation>
    <scope>NUCLEOTIDE SEQUENCE [LARGE SCALE GENOMIC DNA]</scope>
    <source>
        <strain evidence="11 12">P7336</strain>
    </source>
</reference>
<organism evidence="11 12">
    <name type="scientific">Mycobacterium shimoidei</name>
    <dbReference type="NCBI Taxonomy" id="29313"/>
    <lineage>
        <taxon>Bacteria</taxon>
        <taxon>Bacillati</taxon>
        <taxon>Actinomycetota</taxon>
        <taxon>Actinomycetes</taxon>
        <taxon>Mycobacteriales</taxon>
        <taxon>Mycobacteriaceae</taxon>
        <taxon>Mycobacterium</taxon>
    </lineage>
</organism>
<feature type="active site" description="Proton acceptor" evidence="9">
    <location>
        <position position="249"/>
    </location>
</feature>
<feature type="binding site" evidence="9">
    <location>
        <position position="243"/>
    </location>
    <ligand>
        <name>K(+)</name>
        <dbReference type="ChEBI" id="CHEBI:29103"/>
    </ligand>
</feature>
<feature type="binding site" evidence="9">
    <location>
        <position position="249"/>
    </location>
    <ligand>
        <name>substrate</name>
    </ligand>
</feature>
<comment type="cofactor">
    <cofactor evidence="9">
        <name>Mg(2+)</name>
        <dbReference type="ChEBI" id="CHEBI:18420"/>
    </cofactor>
    <text evidence="9">Requires a divalent cation, most likely magnesium in vivo, as an electrophilic catalyst to aid phosphoryl group transfer. It is the chelate of the metal and the nucleotide that is the actual substrate.</text>
</comment>
<comment type="subunit">
    <text evidence="9">Homodimer.</text>
</comment>
<keyword evidence="1 9" id="KW-0808">Transferase</keyword>
<comment type="activity regulation">
    <text evidence="9">Activated by a monovalent cation that binds near, but not in, the active site. The most likely occupant of the site in vivo is potassium. Ion binding induces a conformational change that may alter substrate affinity.</text>
</comment>
<feature type="binding site" evidence="9">
    <location>
        <begin position="217"/>
        <end position="222"/>
    </location>
    <ligand>
        <name>ATP</name>
        <dbReference type="ChEBI" id="CHEBI:30616"/>
    </ligand>
</feature>
<comment type="subcellular location">
    <subcellularLocation>
        <location evidence="9">Cytoplasm</location>
    </subcellularLocation>
</comment>
<evidence type="ECO:0000256" key="2">
    <source>
        <dbReference type="ARBA" id="ARBA00022723"/>
    </source>
</evidence>
<dbReference type="AlphaFoldDB" id="A0A375Z0J9"/>
<feature type="binding site" evidence="9">
    <location>
        <begin position="29"/>
        <end position="31"/>
    </location>
    <ligand>
        <name>substrate</name>
    </ligand>
</feature>
<keyword evidence="8 9" id="KW-0119">Carbohydrate metabolism</keyword>
<dbReference type="Pfam" id="PF00294">
    <property type="entry name" value="PfkB"/>
    <property type="match status" value="1"/>
</dbReference>
<evidence type="ECO:0000313" key="12">
    <source>
        <dbReference type="Proteomes" id="UP000252015"/>
    </source>
</evidence>
<dbReference type="CDD" id="cd01174">
    <property type="entry name" value="ribokinase"/>
    <property type="match status" value="1"/>
</dbReference>
<comment type="similarity">
    <text evidence="9">Belongs to the carbohydrate kinase PfkB family. Ribokinase subfamily.</text>
</comment>
<evidence type="ECO:0000256" key="4">
    <source>
        <dbReference type="ARBA" id="ARBA00022777"/>
    </source>
</evidence>
<comment type="catalytic activity">
    <reaction evidence="9">
        <text>D-ribose + ATP = D-ribose 5-phosphate + ADP + H(+)</text>
        <dbReference type="Rhea" id="RHEA:13697"/>
        <dbReference type="ChEBI" id="CHEBI:15378"/>
        <dbReference type="ChEBI" id="CHEBI:30616"/>
        <dbReference type="ChEBI" id="CHEBI:47013"/>
        <dbReference type="ChEBI" id="CHEBI:78346"/>
        <dbReference type="ChEBI" id="CHEBI:456216"/>
        <dbReference type="EC" id="2.7.1.15"/>
    </reaction>
</comment>
<dbReference type="Proteomes" id="UP000252015">
    <property type="component" value="Unassembled WGS sequence"/>
</dbReference>
<keyword evidence="3 9" id="KW-0547">Nucleotide-binding</keyword>
<feature type="domain" description="Carbohydrate kinase PfkB" evidence="10">
    <location>
        <begin position="20"/>
        <end position="288"/>
    </location>
</feature>
<feature type="binding site" evidence="9">
    <location>
        <position position="277"/>
    </location>
    <ligand>
        <name>K(+)</name>
        <dbReference type="ChEBI" id="CHEBI:29103"/>
    </ligand>
</feature>
<dbReference type="InterPro" id="IPR011611">
    <property type="entry name" value="PfkB_dom"/>
</dbReference>
<evidence type="ECO:0000259" key="10">
    <source>
        <dbReference type="Pfam" id="PF00294"/>
    </source>
</evidence>
<dbReference type="EMBL" id="UEGW01000001">
    <property type="protein sequence ID" value="SRX94592.1"/>
    <property type="molecule type" value="Genomic_DNA"/>
</dbReference>
<dbReference type="GO" id="GO:0004747">
    <property type="term" value="F:ribokinase activity"/>
    <property type="evidence" value="ECO:0007669"/>
    <property type="project" value="UniProtKB-UniRule"/>
</dbReference>
<keyword evidence="7 9" id="KW-0630">Potassium</keyword>
<accession>A0A375Z0J9</accession>
<keyword evidence="4 9" id="KW-0418">Kinase</keyword>
<dbReference type="InterPro" id="IPR011877">
    <property type="entry name" value="Ribokinase"/>
</dbReference>
<evidence type="ECO:0000256" key="5">
    <source>
        <dbReference type="ARBA" id="ARBA00022840"/>
    </source>
</evidence>
<evidence type="ECO:0000256" key="9">
    <source>
        <dbReference type="HAMAP-Rule" id="MF_01987"/>
    </source>
</evidence>
<keyword evidence="9" id="KW-0963">Cytoplasm</keyword>
<feature type="binding site" evidence="9">
    <location>
        <position position="245"/>
    </location>
    <ligand>
        <name>K(+)</name>
        <dbReference type="ChEBI" id="CHEBI:29103"/>
    </ligand>
</feature>
<proteinExistence type="inferred from homology"/>
<feature type="binding site" evidence="9">
    <location>
        <begin position="57"/>
        <end position="61"/>
    </location>
    <ligand>
        <name>substrate</name>
    </ligand>
</feature>
<dbReference type="PANTHER" id="PTHR10584:SF166">
    <property type="entry name" value="RIBOKINASE"/>
    <property type="match status" value="1"/>
</dbReference>
<evidence type="ECO:0000256" key="1">
    <source>
        <dbReference type="ARBA" id="ARBA00022679"/>
    </source>
</evidence>
<keyword evidence="2 9" id="KW-0479">Metal-binding</keyword>
<keyword evidence="6 9" id="KW-0460">Magnesium</keyword>
<dbReference type="InterPro" id="IPR029056">
    <property type="entry name" value="Ribokinase-like"/>
</dbReference>
<evidence type="ECO:0000313" key="11">
    <source>
        <dbReference type="EMBL" id="SRX94592.1"/>
    </source>
</evidence>
<dbReference type="InterPro" id="IPR002139">
    <property type="entry name" value="Ribo/fructo_kinase"/>
</dbReference>
<sequence>MAAPSLCNRTRLHNLGKMTARVCVVGSVNMDTVFDVAALPRPGETVLASSARSTPGGKGANQAVAAARAGAQVQFVGAVGEDASGERLRAHLCENKVGIDGLVTLPHPSGAAVVMVDSAGENAIVVAPGANGHLTLDSDRARAVIADCDVLLLQLEIPVPTATAAARAARTAGAVVMLNASPPADELGELAKLTDVLIVNEAEAQHWHWPVPHRVITRGAAGATYASAHAQFAVPAPAVEVIDTAGAGDVFAGVLAAEWTTDRGPALRRACAAGALATLIPGAGDCAPPREAIDDVIANIEGEP</sequence>
<feature type="binding site" evidence="9">
    <location>
        <position position="200"/>
    </location>
    <ligand>
        <name>ATP</name>
        <dbReference type="ChEBI" id="CHEBI:30616"/>
    </ligand>
</feature>
<evidence type="ECO:0000256" key="8">
    <source>
        <dbReference type="ARBA" id="ARBA00023277"/>
    </source>
</evidence>
<evidence type="ECO:0000256" key="7">
    <source>
        <dbReference type="ARBA" id="ARBA00022958"/>
    </source>
</evidence>
<evidence type="ECO:0000256" key="6">
    <source>
        <dbReference type="ARBA" id="ARBA00022842"/>
    </source>
</evidence>
<dbReference type="EC" id="2.7.1.15" evidence="9"/>
<dbReference type="GO" id="GO:0046872">
    <property type="term" value="F:metal ion binding"/>
    <property type="evidence" value="ECO:0007669"/>
    <property type="project" value="UniProtKB-KW"/>
</dbReference>
<dbReference type="GO" id="GO:0005829">
    <property type="term" value="C:cytosol"/>
    <property type="evidence" value="ECO:0007669"/>
    <property type="project" value="TreeGrafter"/>
</dbReference>
<dbReference type="PRINTS" id="PR00990">
    <property type="entry name" value="RIBOKINASE"/>
</dbReference>
<evidence type="ECO:0000256" key="3">
    <source>
        <dbReference type="ARBA" id="ARBA00022741"/>
    </source>
</evidence>
<protein>
    <recommendedName>
        <fullName evidence="9">Ribokinase</fullName>
        <shortName evidence="9">RK</shortName>
        <ecNumber evidence="9">2.7.1.15</ecNumber>
    </recommendedName>
</protein>
<feature type="binding site" evidence="9">
    <location>
        <position position="280"/>
    </location>
    <ligand>
        <name>K(+)</name>
        <dbReference type="ChEBI" id="CHEBI:29103"/>
    </ligand>
</feature>
<feature type="binding site" evidence="9">
    <location>
        <position position="156"/>
    </location>
    <ligand>
        <name>substrate</name>
    </ligand>
</feature>
<keyword evidence="12" id="KW-1185">Reference proteome</keyword>
<name>A0A375Z0J9_MYCSH</name>